<feature type="compositionally biased region" description="Low complexity" evidence="1">
    <location>
        <begin position="16"/>
        <end position="29"/>
    </location>
</feature>
<keyword evidence="2" id="KW-0472">Membrane</keyword>
<dbReference type="Proteomes" id="UP000563906">
    <property type="component" value="Unassembled WGS sequence"/>
</dbReference>
<dbReference type="RefSeq" id="WP_182125803.1">
    <property type="nucleotide sequence ID" value="NZ_JACGLS010000008.1"/>
</dbReference>
<evidence type="ECO:0000256" key="1">
    <source>
        <dbReference type="SAM" id="MobiDB-lite"/>
    </source>
</evidence>
<protein>
    <submittedName>
        <fullName evidence="3">Uncharacterized protein</fullName>
    </submittedName>
</protein>
<evidence type="ECO:0000313" key="3">
    <source>
        <dbReference type="EMBL" id="MBA6157299.1"/>
    </source>
</evidence>
<accession>A0A839ASN6</accession>
<comment type="caution">
    <text evidence="3">The sequence shown here is derived from an EMBL/GenBank/DDBJ whole genome shotgun (WGS) entry which is preliminary data.</text>
</comment>
<proteinExistence type="predicted"/>
<gene>
    <name evidence="3" type="ORF">H3Z83_12345</name>
</gene>
<feature type="transmembrane region" description="Helical" evidence="2">
    <location>
        <begin position="40"/>
        <end position="57"/>
    </location>
</feature>
<keyword evidence="4" id="KW-1185">Reference proteome</keyword>
<evidence type="ECO:0000313" key="4">
    <source>
        <dbReference type="Proteomes" id="UP000563906"/>
    </source>
</evidence>
<keyword evidence="2" id="KW-1133">Transmembrane helix</keyword>
<feature type="compositionally biased region" description="Polar residues" evidence="1">
    <location>
        <begin position="1"/>
        <end position="15"/>
    </location>
</feature>
<dbReference type="EMBL" id="JACGLS010000008">
    <property type="protein sequence ID" value="MBA6157299.1"/>
    <property type="molecule type" value="Genomic_DNA"/>
</dbReference>
<feature type="region of interest" description="Disordered" evidence="1">
    <location>
        <begin position="1"/>
        <end position="29"/>
    </location>
</feature>
<organism evidence="3 4">
    <name type="scientific">Tenacibaculum pelagium</name>
    <dbReference type="NCBI Taxonomy" id="2759527"/>
    <lineage>
        <taxon>Bacteria</taxon>
        <taxon>Pseudomonadati</taxon>
        <taxon>Bacteroidota</taxon>
        <taxon>Flavobacteriia</taxon>
        <taxon>Flavobacteriales</taxon>
        <taxon>Flavobacteriaceae</taxon>
        <taxon>Tenacibaculum</taxon>
    </lineage>
</organism>
<evidence type="ECO:0000256" key="2">
    <source>
        <dbReference type="SAM" id="Phobius"/>
    </source>
</evidence>
<sequence length="224" mass="23987">MDNSNNANGCTPNQESKNNTDCCTSNTNSKNKNGRMKKKIGLGILGLALIFAFMTAFKGSSKAEISCITAANTPTLSIADFEWIKTDKKVAYVVLKGNNTNQNQEITLKVESIINELNETDGSAHFLALEANNPNYQDVVSKLKIEETPSIVVLGKSALIINGSEVNSAKLIRAYDVVLTPKASCSPAEKAACAEKNNTSYDLKAKVSCTPQQKAACSGSKKTN</sequence>
<reference evidence="3 4" key="1">
    <citation type="submission" date="2020-07" db="EMBL/GenBank/DDBJ databases">
        <title>Bacterium isolated from marine sediment.</title>
        <authorList>
            <person name="Shang D."/>
            <person name="Du Z.-J."/>
        </authorList>
    </citation>
    <scope>NUCLEOTIDE SEQUENCE [LARGE SCALE GENOMIC DNA]</scope>
    <source>
        <strain evidence="3 4">S7007</strain>
    </source>
</reference>
<keyword evidence="2" id="KW-0812">Transmembrane</keyword>
<name>A0A839ASN6_9FLAO</name>
<dbReference type="AlphaFoldDB" id="A0A839ASN6"/>